<accession>A0A4D4KQM9</accession>
<protein>
    <submittedName>
        <fullName evidence="2">Uncharacterized protein</fullName>
    </submittedName>
</protein>
<dbReference type="AlphaFoldDB" id="A0A4D4KQM9"/>
<feature type="region of interest" description="Disordered" evidence="1">
    <location>
        <begin position="129"/>
        <end position="205"/>
    </location>
</feature>
<gene>
    <name evidence="2" type="ORF">SVIO_015650</name>
</gene>
<comment type="caution">
    <text evidence="2">The sequence shown here is derived from an EMBL/GenBank/DDBJ whole genome shotgun (WGS) entry which is preliminary data.</text>
</comment>
<proteinExistence type="predicted"/>
<evidence type="ECO:0000313" key="3">
    <source>
        <dbReference type="Proteomes" id="UP000301309"/>
    </source>
</evidence>
<sequence length="205" mass="20639">MDAIGADDQVEGAPGAAAEGHVHPAVVVVEGGDGVVEEDVDVVPDRAVEDLGQLSARDFEVMAFLAAGDGLGPDGGDRIALLVEEGDPADADVGVPEPGEHPHPPDDLDRGAADVDGVAATAQCGRLLDEGDREAVPAEPVGQRGTGDAGAGDQDRAPRCGVHGAHGRSSPALPREEPERIPNSGILFLGVKSPGGAGSMGRLYT</sequence>
<reference evidence="2 3" key="1">
    <citation type="journal article" date="2020" name="Int. J. Syst. Evol. Microbiol.">
        <title>Reclassification of Streptomyces castelarensis and Streptomyces sporoclivatus as later heterotypic synonyms of Streptomyces antimycoticus.</title>
        <authorList>
            <person name="Komaki H."/>
            <person name="Tamura T."/>
        </authorList>
    </citation>
    <scope>NUCLEOTIDE SEQUENCE [LARGE SCALE GENOMIC DNA]</scope>
    <source>
        <strain evidence="2 3">NBRC 13459</strain>
    </source>
</reference>
<keyword evidence="3" id="KW-1185">Reference proteome</keyword>
<name>A0A4D4KQM9_STRVO</name>
<dbReference type="EMBL" id="BJHW01000001">
    <property type="protein sequence ID" value="GDY50942.1"/>
    <property type="molecule type" value="Genomic_DNA"/>
</dbReference>
<evidence type="ECO:0000313" key="2">
    <source>
        <dbReference type="EMBL" id="GDY50942.1"/>
    </source>
</evidence>
<dbReference type="Proteomes" id="UP000301309">
    <property type="component" value="Unassembled WGS sequence"/>
</dbReference>
<evidence type="ECO:0000256" key="1">
    <source>
        <dbReference type="SAM" id="MobiDB-lite"/>
    </source>
</evidence>
<organism evidence="2 3">
    <name type="scientific">Streptomyces violaceusniger</name>
    <dbReference type="NCBI Taxonomy" id="68280"/>
    <lineage>
        <taxon>Bacteria</taxon>
        <taxon>Bacillati</taxon>
        <taxon>Actinomycetota</taxon>
        <taxon>Actinomycetes</taxon>
        <taxon>Kitasatosporales</taxon>
        <taxon>Streptomycetaceae</taxon>
        <taxon>Streptomyces</taxon>
        <taxon>Streptomyces violaceusniger group</taxon>
    </lineage>
</organism>